<dbReference type="Proteomes" id="UP000814140">
    <property type="component" value="Unassembled WGS sequence"/>
</dbReference>
<name>A0ACB8SRS8_9AGAM</name>
<sequence>MAFLTDLPSEIVDAIADWIDSGHDALAFALTAKAICPVLSPRHTQLRKWSCSPDADCAWATLARDATLARNIRILEVDTFPDLHHTFICRIADPQNPNRAESIRLLVLALRNMHNLIAFRFDVMHREVSEVAYEQGMWEALVASCPNVTELYIREVARTTGWERAVYTMSNLTVFEYSAFEGMYEASMDCTRLGKMLRERCPNLQKLRIRVDDPSDPLPPDIGESILTGHWSHLTSFHMQDVVRCTPEAIVSFLSAHPGLRELHLDGLMGSDELGCEVPLSCPSGLLPGLVTMASTPGHIVDILSSRAATSTHLKEIWVLYSETQESRCEEFRTFAKSHLQDVTIKG</sequence>
<reference evidence="1" key="2">
    <citation type="journal article" date="2022" name="New Phytol.">
        <title>Evolutionary transition to the ectomycorrhizal habit in the genomes of a hyperdiverse lineage of mushroom-forming fungi.</title>
        <authorList>
            <person name="Looney B."/>
            <person name="Miyauchi S."/>
            <person name="Morin E."/>
            <person name="Drula E."/>
            <person name="Courty P.E."/>
            <person name="Kohler A."/>
            <person name="Kuo A."/>
            <person name="LaButti K."/>
            <person name="Pangilinan J."/>
            <person name="Lipzen A."/>
            <person name="Riley R."/>
            <person name="Andreopoulos W."/>
            <person name="He G."/>
            <person name="Johnson J."/>
            <person name="Nolan M."/>
            <person name="Tritt A."/>
            <person name="Barry K.W."/>
            <person name="Grigoriev I.V."/>
            <person name="Nagy L.G."/>
            <person name="Hibbett D."/>
            <person name="Henrissat B."/>
            <person name="Matheny P.B."/>
            <person name="Labbe J."/>
            <person name="Martin F.M."/>
        </authorList>
    </citation>
    <scope>NUCLEOTIDE SEQUENCE</scope>
    <source>
        <strain evidence="1">HHB10654</strain>
    </source>
</reference>
<organism evidence="1 2">
    <name type="scientific">Artomyces pyxidatus</name>
    <dbReference type="NCBI Taxonomy" id="48021"/>
    <lineage>
        <taxon>Eukaryota</taxon>
        <taxon>Fungi</taxon>
        <taxon>Dikarya</taxon>
        <taxon>Basidiomycota</taxon>
        <taxon>Agaricomycotina</taxon>
        <taxon>Agaricomycetes</taxon>
        <taxon>Russulales</taxon>
        <taxon>Auriscalpiaceae</taxon>
        <taxon>Artomyces</taxon>
    </lineage>
</organism>
<keyword evidence="2" id="KW-1185">Reference proteome</keyword>
<accession>A0ACB8SRS8</accession>
<gene>
    <name evidence="1" type="ORF">BV25DRAFT_1840736</name>
</gene>
<protein>
    <submittedName>
        <fullName evidence="1">Uncharacterized protein</fullName>
    </submittedName>
</protein>
<evidence type="ECO:0000313" key="2">
    <source>
        <dbReference type="Proteomes" id="UP000814140"/>
    </source>
</evidence>
<reference evidence="1" key="1">
    <citation type="submission" date="2021-03" db="EMBL/GenBank/DDBJ databases">
        <authorList>
            <consortium name="DOE Joint Genome Institute"/>
            <person name="Ahrendt S."/>
            <person name="Looney B.P."/>
            <person name="Miyauchi S."/>
            <person name="Morin E."/>
            <person name="Drula E."/>
            <person name="Courty P.E."/>
            <person name="Chicoki N."/>
            <person name="Fauchery L."/>
            <person name="Kohler A."/>
            <person name="Kuo A."/>
            <person name="Labutti K."/>
            <person name="Pangilinan J."/>
            <person name="Lipzen A."/>
            <person name="Riley R."/>
            <person name="Andreopoulos W."/>
            <person name="He G."/>
            <person name="Johnson J."/>
            <person name="Barry K.W."/>
            <person name="Grigoriev I.V."/>
            <person name="Nagy L."/>
            <person name="Hibbett D."/>
            <person name="Henrissat B."/>
            <person name="Matheny P.B."/>
            <person name="Labbe J."/>
            <person name="Martin F."/>
        </authorList>
    </citation>
    <scope>NUCLEOTIDE SEQUENCE</scope>
    <source>
        <strain evidence="1">HHB10654</strain>
    </source>
</reference>
<comment type="caution">
    <text evidence="1">The sequence shown here is derived from an EMBL/GenBank/DDBJ whole genome shotgun (WGS) entry which is preliminary data.</text>
</comment>
<evidence type="ECO:0000313" key="1">
    <source>
        <dbReference type="EMBL" id="KAI0058902.1"/>
    </source>
</evidence>
<dbReference type="EMBL" id="MU277231">
    <property type="protein sequence ID" value="KAI0058902.1"/>
    <property type="molecule type" value="Genomic_DNA"/>
</dbReference>
<proteinExistence type="predicted"/>